<evidence type="ECO:0000256" key="2">
    <source>
        <dbReference type="ARBA" id="ARBA00022840"/>
    </source>
</evidence>
<dbReference type="InterPro" id="IPR003094">
    <property type="entry name" value="6Pfruct_kin"/>
</dbReference>
<accession>A0ABR4NHY6</accession>
<feature type="region of interest" description="Disordered" evidence="3">
    <location>
        <begin position="1"/>
        <end position="29"/>
    </location>
</feature>
<evidence type="ECO:0000313" key="5">
    <source>
        <dbReference type="EMBL" id="KAL2919079.1"/>
    </source>
</evidence>
<dbReference type="InterPro" id="IPR013078">
    <property type="entry name" value="His_Pase_superF_clade-1"/>
</dbReference>
<dbReference type="SMART" id="SM00855">
    <property type="entry name" value="PGAM"/>
    <property type="match status" value="1"/>
</dbReference>
<dbReference type="EMBL" id="JADGIZ020000004">
    <property type="protein sequence ID" value="KAL2919079.1"/>
    <property type="molecule type" value="Genomic_DNA"/>
</dbReference>
<proteinExistence type="predicted"/>
<dbReference type="CDD" id="cd07067">
    <property type="entry name" value="HP_PGM_like"/>
    <property type="match status" value="1"/>
</dbReference>
<keyword evidence="6" id="KW-1185">Reference proteome</keyword>
<evidence type="ECO:0000256" key="1">
    <source>
        <dbReference type="ARBA" id="ARBA00022741"/>
    </source>
</evidence>
<dbReference type="PANTHER" id="PTHR10606">
    <property type="entry name" value="6-PHOSPHOFRUCTO-2-KINASE/FRUCTOSE-2,6-BISPHOSPHATASE"/>
    <property type="match status" value="1"/>
</dbReference>
<name>A0ABR4NHY6_9FUNG</name>
<dbReference type="InterPro" id="IPR013079">
    <property type="entry name" value="6Phosfructo_kin"/>
</dbReference>
<evidence type="ECO:0000259" key="4">
    <source>
        <dbReference type="Pfam" id="PF01591"/>
    </source>
</evidence>
<dbReference type="PRINTS" id="PR00991">
    <property type="entry name" value="6PFRUCTKNASE"/>
</dbReference>
<dbReference type="InterPro" id="IPR027417">
    <property type="entry name" value="P-loop_NTPase"/>
</dbReference>
<protein>
    <submittedName>
        <fullName evidence="5">Fructose-2,6-bisphosphatase</fullName>
    </submittedName>
</protein>
<dbReference type="InterPro" id="IPR029033">
    <property type="entry name" value="His_PPase_superfam"/>
</dbReference>
<keyword evidence="1" id="KW-0547">Nucleotide-binding</keyword>
<dbReference type="SUPFAM" id="SSF52540">
    <property type="entry name" value="P-loop containing nucleoside triphosphate hydrolases"/>
    <property type="match status" value="1"/>
</dbReference>
<evidence type="ECO:0000256" key="3">
    <source>
        <dbReference type="SAM" id="MobiDB-lite"/>
    </source>
</evidence>
<dbReference type="Proteomes" id="UP001527925">
    <property type="component" value="Unassembled WGS sequence"/>
</dbReference>
<dbReference type="Gene3D" id="3.40.50.1240">
    <property type="entry name" value="Phosphoglycerate mutase-like"/>
    <property type="match status" value="1"/>
</dbReference>
<reference evidence="5 6" key="1">
    <citation type="submission" date="2023-09" db="EMBL/GenBank/DDBJ databases">
        <title>Pangenome analysis of Batrachochytrium dendrobatidis and related Chytrids.</title>
        <authorList>
            <person name="Yacoub M.N."/>
            <person name="Stajich J.E."/>
            <person name="James T.Y."/>
        </authorList>
    </citation>
    <scope>NUCLEOTIDE SEQUENCE [LARGE SCALE GENOMIC DNA]</scope>
    <source>
        <strain evidence="5 6">JEL0888</strain>
    </source>
</reference>
<feature type="compositionally biased region" description="Polar residues" evidence="3">
    <location>
        <begin position="163"/>
        <end position="173"/>
    </location>
</feature>
<dbReference type="PANTHER" id="PTHR10606:SF44">
    <property type="entry name" value="6-PHOSPHOFRUCTO 2-KINASE_FRUCTOSE 2,6-BISPHOSPHATASE LONG FORM"/>
    <property type="match status" value="1"/>
</dbReference>
<evidence type="ECO:0000313" key="6">
    <source>
        <dbReference type="Proteomes" id="UP001527925"/>
    </source>
</evidence>
<dbReference type="Pfam" id="PF00300">
    <property type="entry name" value="His_Phos_1"/>
    <property type="match status" value="1"/>
</dbReference>
<feature type="region of interest" description="Disordered" evidence="3">
    <location>
        <begin position="141"/>
        <end position="202"/>
    </location>
</feature>
<comment type="caution">
    <text evidence="5">The sequence shown here is derived from an EMBL/GenBank/DDBJ whole genome shotgun (WGS) entry which is preliminary data.</text>
</comment>
<gene>
    <name evidence="5" type="primary">FBP26</name>
    <name evidence="5" type="ORF">HK105_201349</name>
</gene>
<dbReference type="Pfam" id="PF01591">
    <property type="entry name" value="6PF2K"/>
    <property type="match status" value="2"/>
</dbReference>
<feature type="domain" description="6-phosphofructo-2-kinase" evidence="4">
    <location>
        <begin position="209"/>
        <end position="330"/>
    </location>
</feature>
<dbReference type="SUPFAM" id="SSF53254">
    <property type="entry name" value="Phosphoglycerate mutase-like"/>
    <property type="match status" value="1"/>
</dbReference>
<feature type="domain" description="6-phosphofructo-2-kinase" evidence="4">
    <location>
        <begin position="51"/>
        <end position="134"/>
    </location>
</feature>
<dbReference type="Gene3D" id="3.40.50.300">
    <property type="entry name" value="P-loop containing nucleotide triphosphate hydrolases"/>
    <property type="match status" value="1"/>
</dbReference>
<organism evidence="5 6">
    <name type="scientific">Polyrhizophydium stewartii</name>
    <dbReference type="NCBI Taxonomy" id="2732419"/>
    <lineage>
        <taxon>Eukaryota</taxon>
        <taxon>Fungi</taxon>
        <taxon>Fungi incertae sedis</taxon>
        <taxon>Chytridiomycota</taxon>
        <taxon>Chytridiomycota incertae sedis</taxon>
        <taxon>Chytridiomycetes</taxon>
        <taxon>Rhizophydiales</taxon>
        <taxon>Rhizophydiales incertae sedis</taxon>
        <taxon>Polyrhizophydium</taxon>
    </lineage>
</organism>
<sequence>MQQPDAAAATPSGASKSLPGTPAAAPPAISTAAPRAPAAAAAAAPAYALPTCKLACVMVGLPARGKTYIARKVARYLTWLGHHSRIFNVGNYRRDAVGAMQPSEFFDPDNEEFARQRAEVAINALNDMIGWLDKLDDDDEKSLSGSLNFQPPSASVREGPLKTPTSATPTQSTRVDEASKKPPGSASTASPGGRPSAAYSSTDHAGGAARVALYDATNSTPERRLFIMEQCREHGIDVMFIESVCDDPKIIVKLSSPDYKGADPEKAVEDFQSRIRFYEKTYQTLDRSEAEGTISFVKLINVGSQVIVNNVRGYIQSRIVYFLMNLNITPRSFYFSRHGESMFNVMQRIGGDASLSPRGEQFAKRLPEIVIRNLGEGTRLTVWTSTLRRTKETARHLHVPKVAWKQLDELDSGVCDGLTYEEIEARYPADFEERDSDKFNYRYHGGESYRDLVHRLEPVILELERHYEPNHSIMIIGHQAVLRAIYAYFLNIPHERLPYIKVPLHTVVKLTPKAYGCEEERFSADIAAVDTHRERGTPLNPSPRLNPSGLAHTHSLAPSSLDVVSPLGRISLNN</sequence>
<dbReference type="PIRSF" id="PIRSF000709">
    <property type="entry name" value="6PFK_2-Ptase"/>
    <property type="match status" value="1"/>
</dbReference>
<keyword evidence="2" id="KW-0067">ATP-binding</keyword>